<dbReference type="AlphaFoldDB" id="A0A5E4ETK9"/>
<organism evidence="1 2">
    <name type="scientific">Prunus dulcis</name>
    <name type="common">Almond</name>
    <name type="synonym">Amygdalus dulcis</name>
    <dbReference type="NCBI Taxonomy" id="3755"/>
    <lineage>
        <taxon>Eukaryota</taxon>
        <taxon>Viridiplantae</taxon>
        <taxon>Streptophyta</taxon>
        <taxon>Embryophyta</taxon>
        <taxon>Tracheophyta</taxon>
        <taxon>Spermatophyta</taxon>
        <taxon>Magnoliopsida</taxon>
        <taxon>eudicotyledons</taxon>
        <taxon>Gunneridae</taxon>
        <taxon>Pentapetalae</taxon>
        <taxon>rosids</taxon>
        <taxon>fabids</taxon>
        <taxon>Rosales</taxon>
        <taxon>Rosaceae</taxon>
        <taxon>Amygdaloideae</taxon>
        <taxon>Amygdaleae</taxon>
        <taxon>Prunus</taxon>
    </lineage>
</organism>
<gene>
    <name evidence="1" type="ORF">ALMOND_2B016545</name>
</gene>
<name>A0A5E4ETK9_PRUDU</name>
<reference evidence="2" key="1">
    <citation type="journal article" date="2020" name="Plant J.">
        <title>Transposons played a major role in the diversification between the closely related almond and peach genomes: results from the almond genome sequence.</title>
        <authorList>
            <person name="Alioto T."/>
            <person name="Alexiou K.G."/>
            <person name="Bardil A."/>
            <person name="Barteri F."/>
            <person name="Castanera R."/>
            <person name="Cruz F."/>
            <person name="Dhingra A."/>
            <person name="Duval H."/>
            <person name="Fernandez I Marti A."/>
            <person name="Frias L."/>
            <person name="Galan B."/>
            <person name="Garcia J.L."/>
            <person name="Howad W."/>
            <person name="Gomez-Garrido J."/>
            <person name="Gut M."/>
            <person name="Julca I."/>
            <person name="Morata J."/>
            <person name="Puigdomenech P."/>
            <person name="Ribeca P."/>
            <person name="Rubio Cabetas M.J."/>
            <person name="Vlasova A."/>
            <person name="Wirthensohn M."/>
            <person name="Garcia-Mas J."/>
            <person name="Gabaldon T."/>
            <person name="Casacuberta J.M."/>
            <person name="Arus P."/>
        </authorList>
    </citation>
    <scope>NUCLEOTIDE SEQUENCE [LARGE SCALE GENOMIC DNA]</scope>
    <source>
        <strain evidence="2">cv. Texas</strain>
    </source>
</reference>
<sequence length="125" mass="13545">MAYEGVGVDGGRSNGLAVSQDGLEGLDKTWLAEVGSPVVKRFIGNNGRKVVAHVVRTMEGRLINIDTSDSIGLAVSSNGIHCSVYWLYNMNKWVKCLSKSLPGLACSQDSRNWARIEGIFTVELC</sequence>
<accession>A0A5E4ETK9</accession>
<dbReference type="InParanoid" id="A0A5E4ETK9"/>
<evidence type="ECO:0000313" key="2">
    <source>
        <dbReference type="Proteomes" id="UP000327085"/>
    </source>
</evidence>
<dbReference type="Gramene" id="VVA17841">
    <property type="protein sequence ID" value="VVA17841"/>
    <property type="gene ID" value="Prudul26B016545"/>
</dbReference>
<dbReference type="PANTHER" id="PTHR35279:SF3">
    <property type="entry name" value="GLYCOSYL HYDROLASE FAMILY 32 N-TERMINAL DOMAIN-CONTAINING PROTEIN"/>
    <property type="match status" value="1"/>
</dbReference>
<evidence type="ECO:0000313" key="1">
    <source>
        <dbReference type="EMBL" id="VVA17841.1"/>
    </source>
</evidence>
<proteinExistence type="predicted"/>
<dbReference type="EMBL" id="CABIKO010000026">
    <property type="protein sequence ID" value="VVA17841.1"/>
    <property type="molecule type" value="Genomic_DNA"/>
</dbReference>
<dbReference type="PANTHER" id="PTHR35279">
    <property type="match status" value="1"/>
</dbReference>
<dbReference type="Proteomes" id="UP000327085">
    <property type="component" value="Chromosome 3"/>
</dbReference>
<protein>
    <submittedName>
        <fullName evidence="1">PREDICTED: CCACVL1_06557</fullName>
    </submittedName>
</protein>